<dbReference type="PANTHER" id="PTHR13800">
    <property type="entry name" value="TRANSIENT RECEPTOR POTENTIAL CATION CHANNEL, SUBFAMILY M, MEMBER 6"/>
    <property type="match status" value="1"/>
</dbReference>
<evidence type="ECO:0000256" key="7">
    <source>
        <dbReference type="ARBA" id="ARBA00023303"/>
    </source>
</evidence>
<keyword evidence="6 10" id="KW-0472">Membrane</keyword>
<feature type="domain" description="TRPM tetramerisation" evidence="12">
    <location>
        <begin position="1204"/>
        <end position="1258"/>
    </location>
</feature>
<evidence type="ECO:0000256" key="4">
    <source>
        <dbReference type="ARBA" id="ARBA00022989"/>
    </source>
</evidence>
<feature type="compositionally biased region" description="Polar residues" evidence="9">
    <location>
        <begin position="1298"/>
        <end position="1309"/>
    </location>
</feature>
<dbReference type="InterPro" id="IPR037162">
    <property type="entry name" value="TRPM_tetra_sf"/>
</dbReference>
<feature type="region of interest" description="Disordered" evidence="9">
    <location>
        <begin position="806"/>
        <end position="831"/>
    </location>
</feature>
<dbReference type="Pfam" id="PF18139">
    <property type="entry name" value="LSDAT_euk"/>
    <property type="match status" value="1"/>
</dbReference>
<dbReference type="GO" id="GO:0030001">
    <property type="term" value="P:metal ion transport"/>
    <property type="evidence" value="ECO:0007669"/>
    <property type="project" value="TreeGrafter"/>
</dbReference>
<feature type="transmembrane region" description="Helical" evidence="10">
    <location>
        <begin position="1079"/>
        <end position="1104"/>
    </location>
</feature>
<dbReference type="InterPro" id="IPR032415">
    <property type="entry name" value="TRPM_tetra"/>
</dbReference>
<feature type="domain" description="TRPM SLOG" evidence="13">
    <location>
        <begin position="128"/>
        <end position="395"/>
    </location>
</feature>
<name>A0A1S3IHA9_LINAN</name>
<evidence type="ECO:0000256" key="2">
    <source>
        <dbReference type="ARBA" id="ARBA00022448"/>
    </source>
</evidence>
<dbReference type="InterPro" id="IPR041491">
    <property type="entry name" value="TRPM_SLOG"/>
</dbReference>
<dbReference type="GO" id="GO:0051262">
    <property type="term" value="P:protein tetramerization"/>
    <property type="evidence" value="ECO:0007669"/>
    <property type="project" value="InterPro"/>
</dbReference>
<keyword evidence="8" id="KW-0175">Coiled coil</keyword>
<dbReference type="GO" id="GO:0005886">
    <property type="term" value="C:plasma membrane"/>
    <property type="evidence" value="ECO:0007669"/>
    <property type="project" value="TreeGrafter"/>
</dbReference>
<evidence type="ECO:0000256" key="3">
    <source>
        <dbReference type="ARBA" id="ARBA00022692"/>
    </source>
</evidence>
<feature type="region of interest" description="Disordered" evidence="9">
    <location>
        <begin position="1291"/>
        <end position="1311"/>
    </location>
</feature>
<keyword evidence="4 10" id="KW-1133">Transmembrane helix</keyword>
<keyword evidence="2" id="KW-0813">Transport</keyword>
<feature type="region of interest" description="Disordered" evidence="9">
    <location>
        <begin position="1454"/>
        <end position="1519"/>
    </location>
</feature>
<feature type="domain" description="Ion transport" evidence="11">
    <location>
        <begin position="878"/>
        <end position="1115"/>
    </location>
</feature>
<evidence type="ECO:0000313" key="16">
    <source>
        <dbReference type="RefSeq" id="XP_013397513.1"/>
    </source>
</evidence>
<feature type="transmembrane region" description="Helical" evidence="10">
    <location>
        <begin position="1009"/>
        <end position="1026"/>
    </location>
</feature>
<feature type="compositionally biased region" description="Polar residues" evidence="9">
    <location>
        <begin position="1505"/>
        <end position="1519"/>
    </location>
</feature>
<feature type="domain" description="TRPM-like" evidence="14">
    <location>
        <begin position="452"/>
        <end position="717"/>
    </location>
</feature>
<reference evidence="16" key="1">
    <citation type="submission" date="2025-08" db="UniProtKB">
        <authorList>
            <consortium name="RefSeq"/>
        </authorList>
    </citation>
    <scope>IDENTIFICATION</scope>
    <source>
        <tissue evidence="16">Gonads</tissue>
    </source>
</reference>
<evidence type="ECO:0000256" key="10">
    <source>
        <dbReference type="SAM" id="Phobius"/>
    </source>
</evidence>
<organism evidence="15 16">
    <name type="scientific">Lingula anatina</name>
    <name type="common">Brachiopod</name>
    <name type="synonym">Lingula unguis</name>
    <dbReference type="NCBI Taxonomy" id="7574"/>
    <lineage>
        <taxon>Eukaryota</taxon>
        <taxon>Metazoa</taxon>
        <taxon>Spiralia</taxon>
        <taxon>Lophotrochozoa</taxon>
        <taxon>Brachiopoda</taxon>
        <taxon>Linguliformea</taxon>
        <taxon>Lingulata</taxon>
        <taxon>Lingulida</taxon>
        <taxon>Linguloidea</taxon>
        <taxon>Lingulidae</taxon>
        <taxon>Lingula</taxon>
    </lineage>
</organism>
<feature type="transmembrane region" description="Helical" evidence="10">
    <location>
        <begin position="875"/>
        <end position="894"/>
    </location>
</feature>
<evidence type="ECO:0000259" key="12">
    <source>
        <dbReference type="Pfam" id="PF16519"/>
    </source>
</evidence>
<comment type="subcellular location">
    <subcellularLocation>
        <location evidence="1">Membrane</location>
        <topology evidence="1">Multi-pass membrane protein</topology>
    </subcellularLocation>
</comment>
<feature type="compositionally biased region" description="Low complexity" evidence="9">
    <location>
        <begin position="821"/>
        <end position="831"/>
    </location>
</feature>
<evidence type="ECO:0000256" key="1">
    <source>
        <dbReference type="ARBA" id="ARBA00004141"/>
    </source>
</evidence>
<dbReference type="OrthoDB" id="301415at2759"/>
<protein>
    <submittedName>
        <fullName evidence="16">Transient receptor potential cation channel subfamily M member 1-like isoform X1</fullName>
    </submittedName>
</protein>
<evidence type="ECO:0000256" key="6">
    <source>
        <dbReference type="ARBA" id="ARBA00023136"/>
    </source>
</evidence>
<dbReference type="GeneID" id="106164220"/>
<dbReference type="Gene3D" id="1.20.5.1010">
    <property type="entry name" value="TRPM, tetramerisation domain"/>
    <property type="match status" value="1"/>
</dbReference>
<dbReference type="Pfam" id="PF25508">
    <property type="entry name" value="TRPM2"/>
    <property type="match status" value="1"/>
</dbReference>
<feature type="transmembrane region" description="Helical" evidence="10">
    <location>
        <begin position="942"/>
        <end position="960"/>
    </location>
</feature>
<keyword evidence="3 10" id="KW-0812">Transmembrane</keyword>
<accession>A0A1S3IHA9</accession>
<proteinExistence type="predicted"/>
<dbReference type="Proteomes" id="UP000085678">
    <property type="component" value="Unplaced"/>
</dbReference>
<evidence type="ECO:0000313" key="15">
    <source>
        <dbReference type="Proteomes" id="UP000085678"/>
    </source>
</evidence>
<dbReference type="Pfam" id="PF16519">
    <property type="entry name" value="TRPM_tetra"/>
    <property type="match status" value="1"/>
</dbReference>
<feature type="region of interest" description="Disordered" evidence="9">
    <location>
        <begin position="1694"/>
        <end position="1727"/>
    </location>
</feature>
<gene>
    <name evidence="16" type="primary">LOC106164220</name>
</gene>
<feature type="transmembrane region" description="Helical" evidence="10">
    <location>
        <begin position="972"/>
        <end position="989"/>
    </location>
</feature>
<keyword evidence="15" id="KW-1185">Reference proteome</keyword>
<feature type="coiled-coil region" evidence="8">
    <location>
        <begin position="1207"/>
        <end position="1262"/>
    </location>
</feature>
<dbReference type="InterPro" id="IPR005821">
    <property type="entry name" value="Ion_trans_dom"/>
</dbReference>
<feature type="compositionally biased region" description="Basic and acidic residues" evidence="9">
    <location>
        <begin position="1625"/>
        <end position="1635"/>
    </location>
</feature>
<sequence length="1771" mass="198216">MDDFSLSEMDSWSVDSRSVYLSETVHMVCDRRTSKKSQCKSVAESVAQKSWIEKVFFKRECICFVRSQKDPNRCGCGRAKKNHTVTSDISLPLPDSSVRWDPWKHTQLLPTDAFGTLEFQGGPHPTKAQYVRMSHETQPEVLLHLLTKHWGLELPKLLISVHGGIVNFDLQPKLKRVFRKGLLKAANTTGAWIVTGGTNTGVTRHVGEGIGEQSLKTRNNIVTIGIAPWGIVHNRQELIGKDVVRPYHAIAPSHSHYAVLNQYHSYFFLVDNGTVGKYGAEIQLRKKLEKVISLQKITSAGGIVKGHGVPLVSLILEGGTNTIRTVLDCVTDDPPIPVVICDGSGRAADILAFTHKYANEDGTMPEAVKSQLILTIEKTFQYNKEESEKLYMELMLAVNKKELITVFRMGEGENTDIDLAILTALLKGQNASAPDQLSLALTWNRVDIAKKHIFVYGREWPEGALEHAMMDALTNDRVDFVKLLLQNGVSMQKFLTIPRLEELYNIKQATPTSVPFRTFNVLKKKHPEHAHYTLLEVGQVIDYLMGGAYRASYCRKKFRTTYNAMMKKSPSQIFQGHNISNALATVPMPGNLIDFQDVFKYPFNELLVWAVLMKRQKMAMCMWQHGEEAMAKALVALKIYKTMTREAEQDDLEVEIFEELRTYSKEFQNITMELLEVCYKTDADATKQLLTYELKNWSNQTCLSLAVSAVHREFLAHPCCQMLLTDMWMGGLNMRKYTVLKVLMGILIPPLLLALEYKSKEELQLMPQTVEEHIGEIEDSDTESNVSRRSSYGEQDIEMEMINASQGQNTERTADATEATSPVNSPVSPPVNSNGPLLDQSALTVHRVTDFMKKKSPLRVGKKVYEFYAAPITKFWLHTMAYVIFLASFNYVVLVKTPPKPSWVEIYVMAYIFTLAIDKAREIIASEPVKALQKFSVFFGDFWNILDVIAIILYIIGAVLRNMESYIQDGHVVFSVDIIFWYIRILDIFSVSKHLGPYVMMVGKMVVDMINFIVILLIVLMSFGVCRQAIKFPNEEPNWNILKEVFLEPYFMLYGEVYADKIDPDCGGSNEEPCIHGHWVFPAIMSIFLLVANILLLNLLIAVFNSTFNRVNANSRQIWKFLRYTLVIENEQKPLLPPPFIVLSHVYLIVKYVIRRCKGKLDIYDNGLKLFLDEEDVEVLHDFEEDCVEDLFRQKENLLQSSTEQRIRVTNDRVENMALRLDDLNQKESAVKLSIQAVDFRMAKMEEMLLETAQNLANLQRAMAEVATSTQSLITPPVLSQEGGNLSPMTEVMEEETSSQGTETPTSADVSFPVKAPVTSTVAEATSEATLTTTTTAAAATGRGKKKFGRRVKFGGSMMGPAQTKPHLFRRQASAPASVVYARPYYNKSASSFHEAPTIDPKYAHTSLLQRRHVKALQKISVPKSSARKEDNSSNNSALLRQSAMEEFVRNASRMTQGSIQEPPLFTSASLKPSLTPSYQQGLGVSGEFSSPKKAPSKGDEQEHPQSIPSSSAAHGPNTSAYPITVPAYSTSIPGYPASGVPYPTSVPASEYYVPYSSPYSAVGGTFFTPAPTTMIPAFTPFLSQHRAEYTSITDDIDTSYVQQGSPESIPGTPHFSMSSYDSQDELREAKGGSPEKDAIIVEAKVLKHAEESEHEIMEPVIRCRIRQISISENEGLSDSLLSELELVHKELIPAQAKNSSDEDSGKEMEEDGSDETVNEGDHGNSEVEMDSQLDLQVGDVNIVTSNNQVQIDISSTSNGVDDSHVNEKVC</sequence>
<dbReference type="KEGG" id="lak:106164220"/>
<feature type="compositionally biased region" description="Acidic residues" evidence="9">
    <location>
        <begin position="1709"/>
        <end position="1719"/>
    </location>
</feature>
<dbReference type="RefSeq" id="XP_013397513.1">
    <property type="nucleotide sequence ID" value="XM_013542059.1"/>
</dbReference>
<dbReference type="InterPro" id="IPR050927">
    <property type="entry name" value="TRPM"/>
</dbReference>
<evidence type="ECO:0000259" key="13">
    <source>
        <dbReference type="Pfam" id="PF18139"/>
    </source>
</evidence>
<evidence type="ECO:0000256" key="9">
    <source>
        <dbReference type="SAM" id="MobiDB-lite"/>
    </source>
</evidence>
<evidence type="ECO:0000259" key="11">
    <source>
        <dbReference type="Pfam" id="PF00520"/>
    </source>
</evidence>
<dbReference type="PANTHER" id="PTHR13800:SF1">
    <property type="entry name" value="TRANSIENT RECEPTOR POTENTIAL CATION CHANNEL TRPM"/>
    <property type="match status" value="1"/>
</dbReference>
<evidence type="ECO:0000256" key="8">
    <source>
        <dbReference type="SAM" id="Coils"/>
    </source>
</evidence>
<keyword evidence="5" id="KW-0406">Ion transport</keyword>
<dbReference type="GO" id="GO:0005261">
    <property type="term" value="F:monoatomic cation channel activity"/>
    <property type="evidence" value="ECO:0007669"/>
    <property type="project" value="UniProtKB-ARBA"/>
</dbReference>
<keyword evidence="7" id="KW-0407">Ion channel</keyword>
<feature type="region of interest" description="Disordered" evidence="9">
    <location>
        <begin position="1601"/>
        <end position="1635"/>
    </location>
</feature>
<evidence type="ECO:0000259" key="14">
    <source>
        <dbReference type="Pfam" id="PF25508"/>
    </source>
</evidence>
<dbReference type="Pfam" id="PF00520">
    <property type="entry name" value="Ion_trans"/>
    <property type="match status" value="1"/>
</dbReference>
<dbReference type="InterPro" id="IPR057366">
    <property type="entry name" value="TRPM-like"/>
</dbReference>
<feature type="compositionally biased region" description="Polar residues" evidence="9">
    <location>
        <begin position="1467"/>
        <end position="1483"/>
    </location>
</feature>
<evidence type="ECO:0000256" key="5">
    <source>
        <dbReference type="ARBA" id="ARBA00023065"/>
    </source>
</evidence>